<feature type="transmembrane region" description="Helical" evidence="6">
    <location>
        <begin position="167"/>
        <end position="197"/>
    </location>
</feature>
<dbReference type="EMBL" id="SRLO01000084">
    <property type="protein sequence ID" value="TNN77292.1"/>
    <property type="molecule type" value="Genomic_DNA"/>
</dbReference>
<evidence type="ECO:0000259" key="7">
    <source>
        <dbReference type="Pfam" id="PF00324"/>
    </source>
</evidence>
<feature type="transmembrane region" description="Helical" evidence="6">
    <location>
        <begin position="209"/>
        <end position="228"/>
    </location>
</feature>
<evidence type="ECO:0000256" key="4">
    <source>
        <dbReference type="ARBA" id="ARBA00023136"/>
    </source>
</evidence>
<gene>
    <name evidence="8" type="primary">Slc12a7_3</name>
    <name evidence="8" type="ORF">EYF80_012406</name>
</gene>
<dbReference type="InterPro" id="IPR004842">
    <property type="entry name" value="SLC12A_fam"/>
</dbReference>
<dbReference type="OrthoDB" id="2020542at2759"/>
<dbReference type="GO" id="GO:0015379">
    <property type="term" value="F:potassium:chloride symporter activity"/>
    <property type="evidence" value="ECO:0007669"/>
    <property type="project" value="TreeGrafter"/>
</dbReference>
<evidence type="ECO:0000313" key="9">
    <source>
        <dbReference type="Proteomes" id="UP000314294"/>
    </source>
</evidence>
<dbReference type="GO" id="GO:0055075">
    <property type="term" value="P:potassium ion homeostasis"/>
    <property type="evidence" value="ECO:0007669"/>
    <property type="project" value="TreeGrafter"/>
</dbReference>
<dbReference type="Proteomes" id="UP000314294">
    <property type="component" value="Unassembled WGS sequence"/>
</dbReference>
<evidence type="ECO:0000256" key="1">
    <source>
        <dbReference type="ARBA" id="ARBA00004141"/>
    </source>
</evidence>
<keyword evidence="4 6" id="KW-0472">Membrane</keyword>
<dbReference type="AlphaFoldDB" id="A0A4Z2IJ73"/>
<comment type="caution">
    <text evidence="8">The sequence shown here is derived from an EMBL/GenBank/DDBJ whole genome shotgun (WGS) entry which is preliminary data.</text>
</comment>
<feature type="transmembrane region" description="Helical" evidence="6">
    <location>
        <begin position="234"/>
        <end position="253"/>
    </location>
</feature>
<evidence type="ECO:0000313" key="8">
    <source>
        <dbReference type="EMBL" id="TNN77292.1"/>
    </source>
</evidence>
<feature type="compositionally biased region" description="Low complexity" evidence="5">
    <location>
        <begin position="21"/>
        <end position="32"/>
    </location>
</feature>
<accession>A0A4Z2IJ73</accession>
<evidence type="ECO:0000256" key="2">
    <source>
        <dbReference type="ARBA" id="ARBA00022692"/>
    </source>
</evidence>
<dbReference type="Pfam" id="PF00324">
    <property type="entry name" value="AA_permease"/>
    <property type="match status" value="1"/>
</dbReference>
<reference evidence="8 9" key="1">
    <citation type="submission" date="2019-03" db="EMBL/GenBank/DDBJ databases">
        <title>First draft genome of Liparis tanakae, snailfish: a comprehensive survey of snailfish specific genes.</title>
        <authorList>
            <person name="Kim W."/>
            <person name="Song I."/>
            <person name="Jeong J.-H."/>
            <person name="Kim D."/>
            <person name="Kim S."/>
            <person name="Ryu S."/>
            <person name="Song J.Y."/>
            <person name="Lee S.K."/>
        </authorList>
    </citation>
    <scope>NUCLEOTIDE SEQUENCE [LARGE SCALE GENOMIC DNA]</scope>
    <source>
        <tissue evidence="8">Muscle</tissue>
    </source>
</reference>
<dbReference type="GO" id="GO:1990573">
    <property type="term" value="P:potassium ion import across plasma membrane"/>
    <property type="evidence" value="ECO:0007669"/>
    <property type="project" value="TreeGrafter"/>
</dbReference>
<sequence>MPINFTVVPVEDAEGSGGGNSSSSVAAVGEGNRPVSLGKIFRVEEDDDNSQGPHSGDDGQRESSPFINTDDDREHYYEGKNMALFEEEMDSNPMVSSLLNKLANYTNLTQGVREHEEAEYEDGVRRVAVMTLLTAISMSAIATNGVVPAGGSYYMISRSLGPEFGGAVGLCFYLGTTFAGSMYILGTIEILLIYIAPKAPMFENMSNNMRVYGTCCLLLMALVVFVGVKYVNKLSLVFLAWVVLSILATYAGAIKTIIEPPEINACLLGNRSLKNYMFKTCAKTAVVKNVTAFTELWSIFCESDYANATCDEYFTLNNLTEIQAIPGLLSGVINDNLWGEYGPANTNIEKKSQPSVQVQDSSGDTSMPYVSNDIATYFTLLVGIYFPSVTDISFVVLFGACIEGVVLRDKFGYSVNKTPVIGILAWPSPWVIVIGAFFSCCGAGLQSLTGAPRLLQAIARDGIIPFLQVSVGKMNAYVTLLCAFKVKCRQTTK</sequence>
<feature type="transmembrane region" description="Helical" evidence="6">
    <location>
        <begin position="377"/>
        <end position="400"/>
    </location>
</feature>
<dbReference type="GO" id="GO:0005886">
    <property type="term" value="C:plasma membrane"/>
    <property type="evidence" value="ECO:0007669"/>
    <property type="project" value="TreeGrafter"/>
</dbReference>
<dbReference type="Gene3D" id="1.20.1740.10">
    <property type="entry name" value="Amino acid/polyamine transporter I"/>
    <property type="match status" value="2"/>
</dbReference>
<comment type="subcellular location">
    <subcellularLocation>
        <location evidence="1">Membrane</location>
        <topology evidence="1">Multi-pass membrane protein</topology>
    </subcellularLocation>
</comment>
<dbReference type="GO" id="GO:0055064">
    <property type="term" value="P:chloride ion homeostasis"/>
    <property type="evidence" value="ECO:0007669"/>
    <property type="project" value="TreeGrafter"/>
</dbReference>
<evidence type="ECO:0000256" key="5">
    <source>
        <dbReference type="SAM" id="MobiDB-lite"/>
    </source>
</evidence>
<feature type="region of interest" description="Disordered" evidence="5">
    <location>
        <begin position="1"/>
        <end position="72"/>
    </location>
</feature>
<dbReference type="InterPro" id="IPR004841">
    <property type="entry name" value="AA-permease/SLC12A_dom"/>
</dbReference>
<feature type="transmembrane region" description="Helical" evidence="6">
    <location>
        <begin position="420"/>
        <end position="445"/>
    </location>
</feature>
<dbReference type="GO" id="GO:0007268">
    <property type="term" value="P:chemical synaptic transmission"/>
    <property type="evidence" value="ECO:0007669"/>
    <property type="project" value="TreeGrafter"/>
</dbReference>
<dbReference type="GO" id="GO:0006884">
    <property type="term" value="P:cell volume homeostasis"/>
    <property type="evidence" value="ECO:0007669"/>
    <property type="project" value="TreeGrafter"/>
</dbReference>
<dbReference type="PANTHER" id="PTHR11827:SF47">
    <property type="entry name" value="SOLUTE CARRIER FAMILY 12 MEMBER 7"/>
    <property type="match status" value="1"/>
</dbReference>
<evidence type="ECO:0000256" key="3">
    <source>
        <dbReference type="ARBA" id="ARBA00022989"/>
    </source>
</evidence>
<organism evidence="8 9">
    <name type="scientific">Liparis tanakae</name>
    <name type="common">Tanaka's snailfish</name>
    <dbReference type="NCBI Taxonomy" id="230148"/>
    <lineage>
        <taxon>Eukaryota</taxon>
        <taxon>Metazoa</taxon>
        <taxon>Chordata</taxon>
        <taxon>Craniata</taxon>
        <taxon>Vertebrata</taxon>
        <taxon>Euteleostomi</taxon>
        <taxon>Actinopterygii</taxon>
        <taxon>Neopterygii</taxon>
        <taxon>Teleostei</taxon>
        <taxon>Neoteleostei</taxon>
        <taxon>Acanthomorphata</taxon>
        <taxon>Eupercaria</taxon>
        <taxon>Perciformes</taxon>
        <taxon>Cottioidei</taxon>
        <taxon>Cottales</taxon>
        <taxon>Liparidae</taxon>
        <taxon>Liparis</taxon>
    </lineage>
</organism>
<feature type="domain" description="Amino acid permease/ SLC12A" evidence="7">
    <location>
        <begin position="128"/>
        <end position="271"/>
    </location>
</feature>
<protein>
    <submittedName>
        <fullName evidence="8">Solute carrier family 12 member 7</fullName>
    </submittedName>
</protein>
<keyword evidence="3 6" id="KW-1133">Transmembrane helix</keyword>
<proteinExistence type="predicted"/>
<dbReference type="GO" id="GO:0045202">
    <property type="term" value="C:synapse"/>
    <property type="evidence" value="ECO:0007669"/>
    <property type="project" value="GOC"/>
</dbReference>
<keyword evidence="2 6" id="KW-0812">Transmembrane</keyword>
<keyword evidence="9" id="KW-1185">Reference proteome</keyword>
<evidence type="ECO:0000256" key="6">
    <source>
        <dbReference type="SAM" id="Phobius"/>
    </source>
</evidence>
<dbReference type="PANTHER" id="PTHR11827">
    <property type="entry name" value="SOLUTE CARRIER FAMILY 12, CATION COTRANSPORTERS"/>
    <property type="match status" value="1"/>
</dbReference>
<name>A0A4Z2IJ73_9TELE</name>
<feature type="transmembrane region" description="Helical" evidence="6">
    <location>
        <begin position="127"/>
        <end position="147"/>
    </location>
</feature>